<dbReference type="AlphaFoldDB" id="A0A1J3ERA9"/>
<reference evidence="2" key="1">
    <citation type="submission" date="2016-07" db="EMBL/GenBank/DDBJ databases">
        <title>De novo transcriptome assembly of four accessions of the metal hyperaccumulator plant Noccaea caerulescens.</title>
        <authorList>
            <person name="Blande D."/>
            <person name="Halimaa P."/>
            <person name="Tervahauta A.I."/>
            <person name="Aarts M.G."/>
            <person name="Karenlampi S.O."/>
        </authorList>
    </citation>
    <scope>NUCLEOTIDE SEQUENCE</scope>
</reference>
<feature type="region of interest" description="Disordered" evidence="1">
    <location>
        <begin position="1"/>
        <end position="22"/>
    </location>
</feature>
<organism evidence="2">
    <name type="scientific">Noccaea caerulescens</name>
    <name type="common">Alpine penny-cress</name>
    <name type="synonym">Thlaspi caerulescens</name>
    <dbReference type="NCBI Taxonomy" id="107243"/>
    <lineage>
        <taxon>Eukaryota</taxon>
        <taxon>Viridiplantae</taxon>
        <taxon>Streptophyta</taxon>
        <taxon>Embryophyta</taxon>
        <taxon>Tracheophyta</taxon>
        <taxon>Spermatophyta</taxon>
        <taxon>Magnoliopsida</taxon>
        <taxon>eudicotyledons</taxon>
        <taxon>Gunneridae</taxon>
        <taxon>Pentapetalae</taxon>
        <taxon>rosids</taxon>
        <taxon>malvids</taxon>
        <taxon>Brassicales</taxon>
        <taxon>Brassicaceae</taxon>
        <taxon>Coluteocarpeae</taxon>
        <taxon>Noccaea</taxon>
    </lineage>
</organism>
<proteinExistence type="predicted"/>
<gene>
    <name evidence="2" type="ORF">LC_TR17921_c0_g1_i1_g.60818</name>
</gene>
<sequence>MAGIEVEKIVPNTEEKTTTETPKETINVDDSATAVEVEIKDEELPKVEKEIENTETAPVKKEIPVEIPAAVEEKNVKPSAEEEKDVEVKTV</sequence>
<name>A0A1J3ERA9_NOCCA</name>
<protein>
    <submittedName>
        <fullName evidence="2">Uncharacterized protein</fullName>
    </submittedName>
</protein>
<evidence type="ECO:0000256" key="1">
    <source>
        <dbReference type="SAM" id="MobiDB-lite"/>
    </source>
</evidence>
<accession>A0A1J3ERA9</accession>
<dbReference type="EMBL" id="GEVK01018705">
    <property type="protein sequence ID" value="JAU34127.1"/>
    <property type="molecule type" value="Transcribed_RNA"/>
</dbReference>
<evidence type="ECO:0000313" key="2">
    <source>
        <dbReference type="EMBL" id="JAU34127.1"/>
    </source>
</evidence>